<evidence type="ECO:0000313" key="3">
    <source>
        <dbReference type="EMBL" id="KXK64856.1"/>
    </source>
</evidence>
<keyword evidence="2" id="KW-0812">Transmembrane</keyword>
<feature type="transmembrane region" description="Helical" evidence="2">
    <location>
        <begin position="12"/>
        <end position="35"/>
    </location>
</feature>
<evidence type="ECO:0000313" key="4">
    <source>
        <dbReference type="Proteomes" id="UP000070366"/>
    </source>
</evidence>
<organism evidence="3 4">
    <name type="scientific">Christensenella minuta</name>
    <dbReference type="NCBI Taxonomy" id="626937"/>
    <lineage>
        <taxon>Bacteria</taxon>
        <taxon>Bacillati</taxon>
        <taxon>Bacillota</taxon>
        <taxon>Clostridia</taxon>
        <taxon>Christensenellales</taxon>
        <taxon>Christensenellaceae</taxon>
        <taxon>Christensenella</taxon>
    </lineage>
</organism>
<keyword evidence="1" id="KW-0175">Coiled coil</keyword>
<reference evidence="3 4" key="1">
    <citation type="submission" date="2016-02" db="EMBL/GenBank/DDBJ databases">
        <authorList>
            <person name="Wen L."/>
            <person name="He K."/>
            <person name="Yang H."/>
        </authorList>
    </citation>
    <scope>NUCLEOTIDE SEQUENCE [LARGE SCALE GENOMIC DNA]</scope>
    <source>
        <strain evidence="3 4">DSM 22607</strain>
    </source>
</reference>
<accession>A0A136Q2V6</accession>
<feature type="transmembrane region" description="Helical" evidence="2">
    <location>
        <begin position="190"/>
        <end position="214"/>
    </location>
</feature>
<proteinExistence type="predicted"/>
<dbReference type="RefSeq" id="WP_066518361.1">
    <property type="nucleotide sequence ID" value="NZ_CABMOF010000001.1"/>
</dbReference>
<protein>
    <submittedName>
        <fullName evidence="3">Uncharacterized protein</fullName>
    </submittedName>
</protein>
<keyword evidence="2" id="KW-0472">Membrane</keyword>
<dbReference type="Proteomes" id="UP000070366">
    <property type="component" value="Unassembled WGS sequence"/>
</dbReference>
<dbReference type="KEGG" id="cmiu:B1H56_04765"/>
<comment type="caution">
    <text evidence="3">The sequence shown here is derived from an EMBL/GenBank/DDBJ whole genome shotgun (WGS) entry which is preliminary data.</text>
</comment>
<evidence type="ECO:0000256" key="2">
    <source>
        <dbReference type="SAM" id="Phobius"/>
    </source>
</evidence>
<sequence>MEAKTNQTKKAPFIILAIIILATCAAYFIGFGGYLSGAAAASGLSLNFQMVLYYLYLYGGLMVACIVVLMIVVLALKNMREFFAKMFVWGTFLLAMLGSAGFYGNLAQLSSFTSTDQVIAFFATYAPYVALSVASVALIVQWDDNRRKKANMVSLVCMLVSAAMTIMLVSNVMTQMKSMLDMLGTMQAVYIYQYIFMITTALACTLMCVFYFYVTLSRRKFDCHMIGMTDEEAGIVERIEARVDEIADEVEELATEGEAIIEAEKQIDEAVEEAAQTLQSTDSVIVETEIVVEEAEEK</sequence>
<name>A0A136Q2V6_9FIRM</name>
<feature type="transmembrane region" description="Helical" evidence="2">
    <location>
        <begin position="118"/>
        <end position="140"/>
    </location>
</feature>
<gene>
    <name evidence="3" type="ORF">HMPREF3293_02101</name>
</gene>
<evidence type="ECO:0000256" key="1">
    <source>
        <dbReference type="SAM" id="Coils"/>
    </source>
</evidence>
<keyword evidence="2" id="KW-1133">Transmembrane helix</keyword>
<dbReference type="STRING" id="626937.HMPREF3293_02101"/>
<feature type="transmembrane region" description="Helical" evidence="2">
    <location>
        <begin position="87"/>
        <end position="106"/>
    </location>
</feature>
<dbReference type="OrthoDB" id="2088454at2"/>
<feature type="transmembrane region" description="Helical" evidence="2">
    <location>
        <begin position="55"/>
        <end position="75"/>
    </location>
</feature>
<keyword evidence="4" id="KW-1185">Reference proteome</keyword>
<dbReference type="AlphaFoldDB" id="A0A136Q2V6"/>
<feature type="transmembrane region" description="Helical" evidence="2">
    <location>
        <begin position="152"/>
        <end position="170"/>
    </location>
</feature>
<feature type="coiled-coil region" evidence="1">
    <location>
        <begin position="236"/>
        <end position="280"/>
    </location>
</feature>
<dbReference type="EMBL" id="LSZW01000063">
    <property type="protein sequence ID" value="KXK64856.1"/>
    <property type="molecule type" value="Genomic_DNA"/>
</dbReference>